<reference evidence="8 9" key="1">
    <citation type="submission" date="2014-06" db="EMBL/GenBank/DDBJ databases">
        <authorList>
            <person name="Swart Estienne"/>
        </authorList>
    </citation>
    <scope>NUCLEOTIDE SEQUENCE [LARGE SCALE GENOMIC DNA]</scope>
    <source>
        <strain evidence="8 9">130c</strain>
    </source>
</reference>
<comment type="similarity">
    <text evidence="2">Belongs to the acetate uptake transporter (AceTr) (TC 2.A.96) family.</text>
</comment>
<feature type="transmembrane region" description="Helical" evidence="7">
    <location>
        <begin position="193"/>
        <end position="211"/>
    </location>
</feature>
<dbReference type="EMBL" id="CCKQ01002603">
    <property type="protein sequence ID" value="CDW73713.1"/>
    <property type="molecule type" value="Genomic_DNA"/>
</dbReference>
<feature type="transmembrane region" description="Helical" evidence="7">
    <location>
        <begin position="245"/>
        <end position="265"/>
    </location>
</feature>
<dbReference type="PANTHER" id="PTHR30178">
    <property type="entry name" value="INNER MEMBRANE PROTEIN YAAH"/>
    <property type="match status" value="1"/>
</dbReference>
<evidence type="ECO:0000256" key="5">
    <source>
        <dbReference type="ARBA" id="ARBA00023136"/>
    </source>
</evidence>
<dbReference type="GO" id="GO:0015360">
    <property type="term" value="F:acetate:proton symporter activity"/>
    <property type="evidence" value="ECO:0007669"/>
    <property type="project" value="TreeGrafter"/>
</dbReference>
<proteinExistence type="inferred from homology"/>
<evidence type="ECO:0000313" key="9">
    <source>
        <dbReference type="Proteomes" id="UP000039865"/>
    </source>
</evidence>
<dbReference type="InParanoid" id="A0A077ZYU9"/>
<protein>
    <submittedName>
        <fullName evidence="8">Uncharacterized protein</fullName>
    </submittedName>
</protein>
<dbReference type="OMA" id="AMHWAIS"/>
<dbReference type="GO" id="GO:0005886">
    <property type="term" value="C:plasma membrane"/>
    <property type="evidence" value="ECO:0007669"/>
    <property type="project" value="TreeGrafter"/>
</dbReference>
<evidence type="ECO:0000256" key="6">
    <source>
        <dbReference type="SAM" id="MobiDB-lite"/>
    </source>
</evidence>
<feature type="transmembrane region" description="Helical" evidence="7">
    <location>
        <begin position="105"/>
        <end position="125"/>
    </location>
</feature>
<keyword evidence="3 7" id="KW-0812">Transmembrane</keyword>
<evidence type="ECO:0000313" key="8">
    <source>
        <dbReference type="EMBL" id="CDW73713.1"/>
    </source>
</evidence>
<evidence type="ECO:0000256" key="2">
    <source>
        <dbReference type="ARBA" id="ARBA00005587"/>
    </source>
</evidence>
<organism evidence="8 9">
    <name type="scientific">Stylonychia lemnae</name>
    <name type="common">Ciliate</name>
    <dbReference type="NCBI Taxonomy" id="5949"/>
    <lineage>
        <taxon>Eukaryota</taxon>
        <taxon>Sar</taxon>
        <taxon>Alveolata</taxon>
        <taxon>Ciliophora</taxon>
        <taxon>Intramacronucleata</taxon>
        <taxon>Spirotrichea</taxon>
        <taxon>Stichotrichia</taxon>
        <taxon>Sporadotrichida</taxon>
        <taxon>Oxytrichidae</taxon>
        <taxon>Stylonychinae</taxon>
        <taxon>Stylonychia</taxon>
    </lineage>
</organism>
<gene>
    <name evidence="8" type="primary">Contig19422.g936</name>
    <name evidence="8" type="ORF">STYLEM_2699</name>
</gene>
<feature type="region of interest" description="Disordered" evidence="6">
    <location>
        <begin position="1"/>
        <end position="27"/>
    </location>
</feature>
<comment type="subcellular location">
    <subcellularLocation>
        <location evidence="1">Membrane</location>
        <topology evidence="1">Multi-pass membrane protein</topology>
    </subcellularLocation>
</comment>
<dbReference type="InterPro" id="IPR000791">
    <property type="entry name" value="Gpr1/Fun34/SatP-like"/>
</dbReference>
<dbReference type="GO" id="GO:0071422">
    <property type="term" value="P:succinate transmembrane transport"/>
    <property type="evidence" value="ECO:0007669"/>
    <property type="project" value="TreeGrafter"/>
</dbReference>
<evidence type="ECO:0000256" key="7">
    <source>
        <dbReference type="SAM" id="Phobius"/>
    </source>
</evidence>
<evidence type="ECO:0000256" key="1">
    <source>
        <dbReference type="ARBA" id="ARBA00004141"/>
    </source>
</evidence>
<dbReference type="PANTHER" id="PTHR30178:SF3">
    <property type="entry name" value="SUCCINATE-ACETATE_PROTON SYMPORTER SATP"/>
    <property type="match status" value="1"/>
</dbReference>
<dbReference type="InterPro" id="IPR047623">
    <property type="entry name" value="SatP"/>
</dbReference>
<evidence type="ECO:0000256" key="3">
    <source>
        <dbReference type="ARBA" id="ARBA00022692"/>
    </source>
</evidence>
<feature type="transmembrane region" description="Helical" evidence="7">
    <location>
        <begin position="131"/>
        <end position="151"/>
    </location>
</feature>
<accession>A0A077ZYU9</accession>
<dbReference type="AlphaFoldDB" id="A0A077ZYU9"/>
<dbReference type="OrthoDB" id="311828at2759"/>
<feature type="compositionally biased region" description="Basic and acidic residues" evidence="6">
    <location>
        <begin position="1"/>
        <end position="23"/>
    </location>
</feature>
<feature type="transmembrane region" description="Helical" evidence="7">
    <location>
        <begin position="158"/>
        <end position="181"/>
    </location>
</feature>
<feature type="transmembrane region" description="Helical" evidence="7">
    <location>
        <begin position="218"/>
        <end position="239"/>
    </location>
</feature>
<dbReference type="Pfam" id="PF01184">
    <property type="entry name" value="Gpr1_Fun34_YaaH"/>
    <property type="match status" value="1"/>
</dbReference>
<keyword evidence="9" id="KW-1185">Reference proteome</keyword>
<sequence length="290" mass="32079">MKREVVHHDNHDSNNHTEIELQDQKSAGKGHVYQKAKSFNQKGDIQYQFHEFDDHHDEHHHLGRDSSTSPPHIVSGGQIFYVIDAESLRKGNAVIEIKDKTANPAALGLLGFGLTTFLLNLHNAGVYPLNSMVLAMGIFYGGIAQVLAGIFDWKRGNMFGMIAFLSYGLFWISLCALLILPKMGYGTASSPESMGWYLFIWGCFSTCMFVGTLKKAPYALVFVFFTVVILFFLLAAHNWTESVQLGKAAGIEGIICGLSAIYTAFGEILNETYGRTILPLGVRTPAPLKK</sequence>
<name>A0A077ZYU9_STYLE</name>
<keyword evidence="4 7" id="KW-1133">Transmembrane helix</keyword>
<evidence type="ECO:0000256" key="4">
    <source>
        <dbReference type="ARBA" id="ARBA00022989"/>
    </source>
</evidence>
<dbReference type="NCBIfam" id="NF038013">
    <property type="entry name" value="AceTr_1"/>
    <property type="match status" value="1"/>
</dbReference>
<dbReference type="Proteomes" id="UP000039865">
    <property type="component" value="Unassembled WGS sequence"/>
</dbReference>
<keyword evidence="5 7" id="KW-0472">Membrane</keyword>